<comment type="caution">
    <text evidence="1">The sequence shown here is derived from an EMBL/GenBank/DDBJ whole genome shotgun (WGS) entry which is preliminary data.</text>
</comment>
<reference evidence="1" key="2">
    <citation type="journal article" date="2023" name="IMA Fungus">
        <title>Comparative genomic study of the Penicillium genus elucidates a diverse pangenome and 15 lateral gene transfer events.</title>
        <authorList>
            <person name="Petersen C."/>
            <person name="Sorensen T."/>
            <person name="Nielsen M.R."/>
            <person name="Sondergaard T.E."/>
            <person name="Sorensen J.L."/>
            <person name="Fitzpatrick D.A."/>
            <person name="Frisvad J.C."/>
            <person name="Nielsen K.L."/>
        </authorList>
    </citation>
    <scope>NUCLEOTIDE SEQUENCE</scope>
    <source>
        <strain evidence="1">IBT 29677</strain>
    </source>
</reference>
<evidence type="ECO:0000313" key="1">
    <source>
        <dbReference type="EMBL" id="KAJ5407610.1"/>
    </source>
</evidence>
<evidence type="ECO:0000313" key="2">
    <source>
        <dbReference type="Proteomes" id="UP001147747"/>
    </source>
</evidence>
<proteinExistence type="predicted"/>
<dbReference type="EMBL" id="JAPZBU010000004">
    <property type="protein sequence ID" value="KAJ5407610.1"/>
    <property type="molecule type" value="Genomic_DNA"/>
</dbReference>
<accession>A0A9X0BCI7</accession>
<keyword evidence="2" id="KW-1185">Reference proteome</keyword>
<organism evidence="1 2">
    <name type="scientific">Penicillium cosmopolitanum</name>
    <dbReference type="NCBI Taxonomy" id="1131564"/>
    <lineage>
        <taxon>Eukaryota</taxon>
        <taxon>Fungi</taxon>
        <taxon>Dikarya</taxon>
        <taxon>Ascomycota</taxon>
        <taxon>Pezizomycotina</taxon>
        <taxon>Eurotiomycetes</taxon>
        <taxon>Eurotiomycetidae</taxon>
        <taxon>Eurotiales</taxon>
        <taxon>Aspergillaceae</taxon>
        <taxon>Penicillium</taxon>
    </lineage>
</organism>
<dbReference type="AlphaFoldDB" id="A0A9X0BCI7"/>
<gene>
    <name evidence="1" type="ORF">N7509_001493</name>
</gene>
<name>A0A9X0BCI7_9EURO</name>
<reference evidence="1" key="1">
    <citation type="submission" date="2022-12" db="EMBL/GenBank/DDBJ databases">
        <authorList>
            <person name="Petersen C."/>
        </authorList>
    </citation>
    <scope>NUCLEOTIDE SEQUENCE</scope>
    <source>
        <strain evidence="1">IBT 29677</strain>
    </source>
</reference>
<dbReference type="OrthoDB" id="4366914at2759"/>
<dbReference type="RefSeq" id="XP_056491925.1">
    <property type="nucleotide sequence ID" value="XM_056626130.1"/>
</dbReference>
<sequence length="505" mass="57061">MEPATEFPLFGQCVMEIPTAEERKAADKYLLLLEAFQTSLETRTPTEWDFAPDFAEMAQRDLAAWEQLGVQRLPQFVQPSGDIKSPLALHLLNPTFHVADAQSIVTDDPTNATINDSESILKRFVIHAYHPSFFFRSSRLKKSGPSFDDAYRKPQQLMISMAVQLAGLSQRINIKPHLLGDRHRSKADIQLTTDQDLAKKENLLAALNAFKVAFPAKFKRWELKASCNQSAKNALLDLERSLSEPPVPMQTHRTGPLSVEEQTLRINAREESLHALAESFQSLKEDILSPFDPEIIMEDSQHSDDYVSSDAFDFDSIPAALRTWLALQDGLKIQGQPLNSRESLELVFSLLHRSPDPHIKQIPAGFLASSVAISYVRKMMQPQSQSKKDKFIPAEPGQVHADVKSPMKLQGGQSTHPPRFLIPRIRCQCDGKDHYFEPVDKTIKTISYRELEKIWNGFAKVGCNLADYPKIADYIFETKSTVSYKVRHKLLIKEKKARAEPGKTI</sequence>
<dbReference type="GeneID" id="81365110"/>
<protein>
    <submittedName>
        <fullName evidence="1">Uncharacterized protein</fullName>
    </submittedName>
</protein>
<dbReference type="Proteomes" id="UP001147747">
    <property type="component" value="Unassembled WGS sequence"/>
</dbReference>